<keyword evidence="9" id="KW-1185">Reference proteome</keyword>
<evidence type="ECO:0000256" key="4">
    <source>
        <dbReference type="ARBA" id="ARBA00058905"/>
    </source>
</evidence>
<dbReference type="InterPro" id="IPR036962">
    <property type="entry name" value="Glyco_hydro_3_N_sf"/>
</dbReference>
<dbReference type="RefSeq" id="WP_133982571.1">
    <property type="nucleotide sequence ID" value="NZ_SOCE01000002.1"/>
</dbReference>
<dbReference type="Gene3D" id="2.60.120.380">
    <property type="match status" value="1"/>
</dbReference>
<dbReference type="SUPFAM" id="SSF49785">
    <property type="entry name" value="Galactose-binding domain-like"/>
    <property type="match status" value="1"/>
</dbReference>
<dbReference type="Gene3D" id="2.60.40.10">
    <property type="entry name" value="Immunoglobulins"/>
    <property type="match status" value="1"/>
</dbReference>
<comment type="caution">
    <text evidence="8">The sequence shown here is derived from an EMBL/GenBank/DDBJ whole genome shotgun (WGS) entry which is preliminary data.</text>
</comment>
<dbReference type="Pfam" id="PF14310">
    <property type="entry name" value="Fn3-like"/>
    <property type="match status" value="1"/>
</dbReference>
<dbReference type="SUPFAM" id="SSF50405">
    <property type="entry name" value="Actin-crosslinking proteins"/>
    <property type="match status" value="1"/>
</dbReference>
<dbReference type="GO" id="GO:0045493">
    <property type="term" value="P:xylan catabolic process"/>
    <property type="evidence" value="ECO:0007669"/>
    <property type="project" value="InterPro"/>
</dbReference>
<dbReference type="InterPro" id="IPR026891">
    <property type="entry name" value="Fn3-like"/>
</dbReference>
<gene>
    <name evidence="8" type="ORF">EV138_5839</name>
</gene>
<feature type="domain" description="Cellulose binding type IV" evidence="6">
    <location>
        <begin position="819"/>
        <end position="945"/>
    </location>
</feature>
<dbReference type="InterPro" id="IPR013783">
    <property type="entry name" value="Ig-like_fold"/>
</dbReference>
<evidence type="ECO:0000313" key="8">
    <source>
        <dbReference type="EMBL" id="TDU83375.1"/>
    </source>
</evidence>
<dbReference type="Pfam" id="PF01915">
    <property type="entry name" value="Glyco_hydro_3_C"/>
    <property type="match status" value="1"/>
</dbReference>
<dbReference type="InterPro" id="IPR005084">
    <property type="entry name" value="CBM6"/>
</dbReference>
<dbReference type="InterPro" id="IPR008979">
    <property type="entry name" value="Galactose-bd-like_sf"/>
</dbReference>
<dbReference type="PANTHER" id="PTHR42721">
    <property type="entry name" value="SUGAR HYDROLASE-RELATED"/>
    <property type="match status" value="1"/>
</dbReference>
<dbReference type="GO" id="GO:0031222">
    <property type="term" value="P:arabinan catabolic process"/>
    <property type="evidence" value="ECO:0007669"/>
    <property type="project" value="TreeGrafter"/>
</dbReference>
<sequence>MNTTALVPYRDPARLLDERITDLLGRLTLAEKLGLLHQHQTPVPRLGLASFRTGTEALHGVAWLGPATVFPQAVGLAATWNPELVRAVGSAVGDEIRVFHQKDPGDVGLNVWAPVVNPLRDPRWGRNEEGFSEDPWLTGTMATAYGRGLTGDRPDYLKTAPTLKHFLAYNNETDRCETSSNLPPRVLYDYELPAFRAPIEAGAAVAMMPSYNLVNGRPAHLSPLINQVVREWTTDELLVVSDAGAPANLIEPQQYYPDGPSAYAAALLAGVDSFTQDDADAGPSVRHLEQAIARGLLQESDIDTAARHALAIRFRLGEFDPPELDPYRSLDPDLVNCPEHRLLAQDAARQSVVLLKNECHVLPLDDASTGLVAVIGPLGDKLYEDWYAGTLPYQVTAVDGLIERLGADRVEFCEGVDRITLRVAEADLRLAVGAEDELCVSAGEADEAALFDLFDWGGEAWALRSVRTGRHLTVTDDDRLVADQPGPNGWEVKQTFRLIRTSESTTLVQHLNSGRFLRAGETVTLTDRAQATAFLVEVVVDGTARSAELAARAEVAVVVVGNHPLVNGRETEDRAELDLPAAQERLVKAVHAANSRTVLVMSSSYPFSTCWAQQNLPAVLWSAHGGQEYGRALADVLFGDCDPSGRLPQTWYRSAADLPDLLDYDIVATDATYLYYRGTPLYPFGHGLSYTTYAYSDLEVSATSMPADGELRISCTVTNTGTRAGREVVQLYTHQQRSRVKQPLRQLRDFRRVALAPGESERVELALSAAELAFWDVTRDRPCVETARHSILIGRSCTDTRLTATVDVLGERIPVRQLTSRPLASITFDQYCAMTLISVAPDQGEATQSLDPGAWLAFDDIELPIGRFTCTARVSNEGTATGRLELRADDPLHGELLGQCDVVPTGPRHSWAEADFELTASQPPSTLYVVFSARGLGLETLGFAAVS</sequence>
<dbReference type="Gene3D" id="3.40.50.1700">
    <property type="entry name" value="Glycoside hydrolase family 3 C-terminal domain"/>
    <property type="match status" value="1"/>
</dbReference>
<feature type="domain" description="Fibronectin type III-like" evidence="7">
    <location>
        <begin position="727"/>
        <end position="797"/>
    </location>
</feature>
<evidence type="ECO:0000259" key="7">
    <source>
        <dbReference type="SMART" id="SM01217"/>
    </source>
</evidence>
<protein>
    <recommendedName>
        <fullName evidence="5">Exo-alpha-(1-&gt;6)-L-arabinopyranosidase</fullName>
    </recommendedName>
</protein>
<dbReference type="SUPFAM" id="SSF52279">
    <property type="entry name" value="Beta-D-glucan exohydrolase, C-terminal domain"/>
    <property type="match status" value="1"/>
</dbReference>
<accession>A0A4R7SWQ0</accession>
<dbReference type="Gene3D" id="2.60.120.260">
    <property type="entry name" value="Galactose-binding domain-like"/>
    <property type="match status" value="1"/>
</dbReference>
<keyword evidence="2" id="KW-0732">Signal</keyword>
<dbReference type="CDD" id="cd04084">
    <property type="entry name" value="CBM6_xylanase-like"/>
    <property type="match status" value="1"/>
</dbReference>
<dbReference type="Pfam" id="PF00933">
    <property type="entry name" value="Glyco_hydro_3"/>
    <property type="match status" value="1"/>
</dbReference>
<dbReference type="Pfam" id="PF03422">
    <property type="entry name" value="CBM_6"/>
    <property type="match status" value="1"/>
</dbReference>
<proteinExistence type="inferred from homology"/>
<dbReference type="SUPFAM" id="SSF51445">
    <property type="entry name" value="(Trans)glycosidases"/>
    <property type="match status" value="1"/>
</dbReference>
<comment type="function">
    <text evidence="4">Catalyzes the hydrolysis of a non-reducing terminal alpha-L-arabinopyranosidic linkage in ginsenoside Rb2 (alpha-L-arabinopyranosyl-(1-&gt;6)-alpha-D-glucopyranosyl) to release alpha-D-glucopyranosyl (Rd). It is not able to hydrolyze alpha-L-arabinofuranosyl-(1-&gt;6)-alpha-D-glucopyranosyl (Rc).</text>
</comment>
<dbReference type="InterPro" id="IPR044993">
    <property type="entry name" value="BXL"/>
</dbReference>
<dbReference type="PRINTS" id="PR00133">
    <property type="entry name" value="GLHYDRLASE3"/>
</dbReference>
<evidence type="ECO:0000256" key="5">
    <source>
        <dbReference type="ARBA" id="ARBA00074219"/>
    </source>
</evidence>
<dbReference type="CDD" id="cd23343">
    <property type="entry name" value="beta-trefoil_FSCN_BglX-like"/>
    <property type="match status" value="1"/>
</dbReference>
<dbReference type="Gene3D" id="3.20.20.300">
    <property type="entry name" value="Glycoside hydrolase, family 3, N-terminal domain"/>
    <property type="match status" value="1"/>
</dbReference>
<dbReference type="OrthoDB" id="9803863at2"/>
<dbReference type="GO" id="GO:0009044">
    <property type="term" value="F:xylan 1,4-beta-xylosidase activity"/>
    <property type="evidence" value="ECO:0007669"/>
    <property type="project" value="InterPro"/>
</dbReference>
<evidence type="ECO:0000256" key="3">
    <source>
        <dbReference type="ARBA" id="ARBA00022801"/>
    </source>
</evidence>
<dbReference type="Proteomes" id="UP000295151">
    <property type="component" value="Unassembled WGS sequence"/>
</dbReference>
<evidence type="ECO:0000256" key="2">
    <source>
        <dbReference type="ARBA" id="ARBA00022729"/>
    </source>
</evidence>
<reference evidence="8 9" key="1">
    <citation type="submission" date="2019-03" db="EMBL/GenBank/DDBJ databases">
        <title>Genomic Encyclopedia of Type Strains, Phase III (KMG-III): the genomes of soil and plant-associated and newly described type strains.</title>
        <authorList>
            <person name="Whitman W."/>
        </authorList>
    </citation>
    <scope>NUCLEOTIDE SEQUENCE [LARGE SCALE GENOMIC DNA]</scope>
    <source>
        <strain evidence="8 9">VKM Ac-2575</strain>
    </source>
</reference>
<dbReference type="InterPro" id="IPR036881">
    <property type="entry name" value="Glyco_hydro_3_C_sf"/>
</dbReference>
<dbReference type="EMBL" id="SOCE01000002">
    <property type="protein sequence ID" value="TDU83375.1"/>
    <property type="molecule type" value="Genomic_DNA"/>
</dbReference>
<dbReference type="InterPro" id="IPR008999">
    <property type="entry name" value="Actin-crosslinking"/>
</dbReference>
<dbReference type="InterPro" id="IPR001764">
    <property type="entry name" value="Glyco_hydro_3_N"/>
</dbReference>
<dbReference type="GO" id="GO:0030246">
    <property type="term" value="F:carbohydrate binding"/>
    <property type="evidence" value="ECO:0007669"/>
    <property type="project" value="InterPro"/>
</dbReference>
<dbReference type="InterPro" id="IPR006584">
    <property type="entry name" value="Cellulose-bd_IV"/>
</dbReference>
<dbReference type="FunFam" id="2.60.40.10:FF:000495">
    <property type="entry name" value="Periplasmic beta-glucosidase"/>
    <property type="match status" value="1"/>
</dbReference>
<evidence type="ECO:0000259" key="6">
    <source>
        <dbReference type="SMART" id="SM00606"/>
    </source>
</evidence>
<dbReference type="InterPro" id="IPR017853">
    <property type="entry name" value="GH"/>
</dbReference>
<organism evidence="8 9">
    <name type="scientific">Kribbella voronezhensis</name>
    <dbReference type="NCBI Taxonomy" id="2512212"/>
    <lineage>
        <taxon>Bacteria</taxon>
        <taxon>Bacillati</taxon>
        <taxon>Actinomycetota</taxon>
        <taxon>Actinomycetes</taxon>
        <taxon>Propionibacteriales</taxon>
        <taxon>Kribbellaceae</taxon>
        <taxon>Kribbella</taxon>
    </lineage>
</organism>
<name>A0A4R7SWQ0_9ACTN</name>
<dbReference type="PANTHER" id="PTHR42721:SF3">
    <property type="entry name" value="BETA-D-XYLOSIDASE 5-RELATED"/>
    <property type="match status" value="1"/>
</dbReference>
<evidence type="ECO:0000256" key="1">
    <source>
        <dbReference type="ARBA" id="ARBA00005336"/>
    </source>
</evidence>
<dbReference type="SMART" id="SM00606">
    <property type="entry name" value="CBD_IV"/>
    <property type="match status" value="1"/>
</dbReference>
<keyword evidence="3" id="KW-0378">Hydrolase</keyword>
<dbReference type="SMART" id="SM01217">
    <property type="entry name" value="Fn3_like"/>
    <property type="match status" value="1"/>
</dbReference>
<dbReference type="GO" id="GO:0008422">
    <property type="term" value="F:beta-glucosidase activity"/>
    <property type="evidence" value="ECO:0007669"/>
    <property type="project" value="UniProtKB-ARBA"/>
</dbReference>
<comment type="similarity">
    <text evidence="1">Belongs to the glycosyl hydrolase 3 family.</text>
</comment>
<dbReference type="AlphaFoldDB" id="A0A4R7SWQ0"/>
<dbReference type="GO" id="GO:0046556">
    <property type="term" value="F:alpha-L-arabinofuranosidase activity"/>
    <property type="evidence" value="ECO:0007669"/>
    <property type="project" value="TreeGrafter"/>
</dbReference>
<dbReference type="InterPro" id="IPR002772">
    <property type="entry name" value="Glyco_hydro_3_C"/>
</dbReference>
<evidence type="ECO:0000313" key="9">
    <source>
        <dbReference type="Proteomes" id="UP000295151"/>
    </source>
</evidence>